<dbReference type="EMBL" id="HACG01044437">
    <property type="protein sequence ID" value="CEK91302.1"/>
    <property type="molecule type" value="Transcribed_RNA"/>
</dbReference>
<reference evidence="1" key="1">
    <citation type="submission" date="2014-12" db="EMBL/GenBank/DDBJ databases">
        <title>Insight into the proteome of Arion vulgaris.</title>
        <authorList>
            <person name="Aradska J."/>
            <person name="Bulat T."/>
            <person name="Smidak R."/>
            <person name="Sarate P."/>
            <person name="Gangsoo J."/>
            <person name="Sialana F."/>
            <person name="Bilban M."/>
            <person name="Lubec G."/>
        </authorList>
    </citation>
    <scope>NUCLEOTIDE SEQUENCE</scope>
    <source>
        <tissue evidence="1">Skin</tissue>
    </source>
</reference>
<accession>A0A0B7BEJ2</accession>
<sequence length="49" mass="5930">MLHRMYTGSCFTLTMCLHEIREMSGQPLVTTVIRMRRWRYVGQTLRRNV</sequence>
<dbReference type="AlphaFoldDB" id="A0A0B7BEJ2"/>
<evidence type="ECO:0000313" key="1">
    <source>
        <dbReference type="EMBL" id="CEK91302.1"/>
    </source>
</evidence>
<feature type="non-terminal residue" evidence="1">
    <location>
        <position position="49"/>
    </location>
</feature>
<organism evidence="1">
    <name type="scientific">Arion vulgaris</name>
    <dbReference type="NCBI Taxonomy" id="1028688"/>
    <lineage>
        <taxon>Eukaryota</taxon>
        <taxon>Metazoa</taxon>
        <taxon>Spiralia</taxon>
        <taxon>Lophotrochozoa</taxon>
        <taxon>Mollusca</taxon>
        <taxon>Gastropoda</taxon>
        <taxon>Heterobranchia</taxon>
        <taxon>Euthyneura</taxon>
        <taxon>Panpulmonata</taxon>
        <taxon>Eupulmonata</taxon>
        <taxon>Stylommatophora</taxon>
        <taxon>Helicina</taxon>
        <taxon>Arionoidea</taxon>
        <taxon>Arionidae</taxon>
        <taxon>Arion</taxon>
    </lineage>
</organism>
<name>A0A0B7BEJ2_9EUPU</name>
<gene>
    <name evidence="1" type="primary">ORF182104</name>
</gene>
<proteinExistence type="predicted"/>
<protein>
    <submittedName>
        <fullName evidence="1">Uncharacterized protein</fullName>
    </submittedName>
</protein>